<evidence type="ECO:0000256" key="6">
    <source>
        <dbReference type="HAMAP-Rule" id="MF_01684"/>
    </source>
</evidence>
<evidence type="ECO:0000313" key="8">
    <source>
        <dbReference type="EMBL" id="TEA27626.1"/>
    </source>
</evidence>
<feature type="active site" description="Proton donor" evidence="6">
    <location>
        <position position="197"/>
    </location>
</feature>
<organism evidence="8 9">
    <name type="scientific">Candidatus Schmidhempelia bombi str. Bimp</name>
    <dbReference type="NCBI Taxonomy" id="1387197"/>
    <lineage>
        <taxon>Bacteria</taxon>
        <taxon>Pseudomonadati</taxon>
        <taxon>Pseudomonadota</taxon>
        <taxon>Gammaproteobacteria</taxon>
        <taxon>Orbales</taxon>
        <taxon>Orbaceae</taxon>
        <taxon>Candidatus Schmidhempelia</taxon>
    </lineage>
</organism>
<dbReference type="GO" id="GO:0005829">
    <property type="term" value="C:cytosol"/>
    <property type="evidence" value="ECO:0007669"/>
    <property type="project" value="TreeGrafter"/>
</dbReference>
<evidence type="ECO:0000259" key="7">
    <source>
        <dbReference type="Pfam" id="PF01048"/>
    </source>
</evidence>
<feature type="active site" description="Proton acceptor" evidence="6">
    <location>
        <position position="12"/>
    </location>
</feature>
<keyword evidence="3 6" id="KW-0378">Hydrolase</keyword>
<name>A0AB94IDT4_9GAMM</name>
<comment type="caution">
    <text evidence="8">The sequence shown here is derived from an EMBL/GenBank/DDBJ whole genome shotgun (WGS) entry which is preliminary data.</text>
</comment>
<dbReference type="NCBIfam" id="NF004079">
    <property type="entry name" value="PRK05584.1"/>
    <property type="match status" value="1"/>
</dbReference>
<dbReference type="InterPro" id="IPR035994">
    <property type="entry name" value="Nucleoside_phosphorylase_sf"/>
</dbReference>
<dbReference type="GO" id="GO:0019284">
    <property type="term" value="P:L-methionine salvage from S-adenosylmethionine"/>
    <property type="evidence" value="ECO:0007669"/>
    <property type="project" value="TreeGrafter"/>
</dbReference>
<dbReference type="Pfam" id="PF01048">
    <property type="entry name" value="PNP_UDP_1"/>
    <property type="match status" value="1"/>
</dbReference>
<gene>
    <name evidence="6 8" type="primary">mtnN</name>
    <name evidence="8" type="ORF">O970_02445</name>
</gene>
<dbReference type="AlphaFoldDB" id="A0AB94IDT4"/>
<proteinExistence type="inferred from homology"/>
<comment type="catalytic activity">
    <reaction evidence="6">
        <text>S-adenosyl-L-homocysteine + H2O = S-(5-deoxy-D-ribos-5-yl)-L-homocysteine + adenine</text>
        <dbReference type="Rhea" id="RHEA:17805"/>
        <dbReference type="ChEBI" id="CHEBI:15377"/>
        <dbReference type="ChEBI" id="CHEBI:16708"/>
        <dbReference type="ChEBI" id="CHEBI:57856"/>
        <dbReference type="ChEBI" id="CHEBI:58195"/>
        <dbReference type="EC" id="3.2.2.9"/>
    </reaction>
</comment>
<dbReference type="NCBIfam" id="TIGR01704">
    <property type="entry name" value="MTA_SAH-Nsdase"/>
    <property type="match status" value="1"/>
</dbReference>
<keyword evidence="9" id="KW-1185">Reference proteome</keyword>
<dbReference type="HAMAP" id="MF_01684">
    <property type="entry name" value="Salvage_MtnN"/>
    <property type="match status" value="1"/>
</dbReference>
<evidence type="ECO:0000313" key="9">
    <source>
        <dbReference type="Proteomes" id="UP000506160"/>
    </source>
</evidence>
<feature type="binding site" evidence="6">
    <location>
        <begin position="173"/>
        <end position="174"/>
    </location>
    <ligand>
        <name>substrate</name>
    </ligand>
</feature>
<evidence type="ECO:0000256" key="5">
    <source>
        <dbReference type="ARBA" id="ARBA00050313"/>
    </source>
</evidence>
<dbReference type="InterPro" id="IPR010049">
    <property type="entry name" value="MTA_SAH_Nsdase"/>
</dbReference>
<comment type="pathway">
    <text evidence="1 6">Amino-acid biosynthesis; L-methionine biosynthesis via salvage pathway; S-methyl-5-thio-alpha-D-ribose 1-phosphate from S-methyl-5'-thioadenosine (hydrolase route): step 1/2.</text>
</comment>
<evidence type="ECO:0000256" key="1">
    <source>
        <dbReference type="ARBA" id="ARBA00004945"/>
    </source>
</evidence>
<accession>A0AB94IDT4</accession>
<evidence type="ECO:0000256" key="3">
    <source>
        <dbReference type="ARBA" id="ARBA00022801"/>
    </source>
</evidence>
<keyword evidence="4 6" id="KW-0486">Methionine biosynthesis</keyword>
<feature type="binding site" evidence="6">
    <location>
        <position position="152"/>
    </location>
    <ligand>
        <name>substrate</name>
    </ligand>
</feature>
<comment type="catalytic activity">
    <reaction evidence="6">
        <text>S-methyl-5'-thioadenosine + H2O = 5-(methylsulfanyl)-D-ribose + adenine</text>
        <dbReference type="Rhea" id="RHEA:13617"/>
        <dbReference type="ChEBI" id="CHEBI:15377"/>
        <dbReference type="ChEBI" id="CHEBI:16708"/>
        <dbReference type="ChEBI" id="CHEBI:17509"/>
        <dbReference type="ChEBI" id="CHEBI:78440"/>
        <dbReference type="EC" id="3.2.2.9"/>
    </reaction>
</comment>
<dbReference type="EC" id="3.2.2.9" evidence="6"/>
<dbReference type="GO" id="GO:0008782">
    <property type="term" value="F:adenosylhomocysteine nucleosidase activity"/>
    <property type="evidence" value="ECO:0007669"/>
    <property type="project" value="UniProtKB-UniRule"/>
</dbReference>
<dbReference type="RefSeq" id="WP_024495596.1">
    <property type="nucleotide sequence ID" value="NZ_AWGA01000024.1"/>
</dbReference>
<dbReference type="PANTHER" id="PTHR46832:SF1">
    <property type="entry name" value="5'-METHYLTHIOADENOSINE_S-ADENOSYLHOMOCYSTEINE NUCLEOSIDASE"/>
    <property type="match status" value="1"/>
</dbReference>
<comment type="function">
    <text evidence="6">Catalyzes the irreversible cleavage of the glycosidic bond in both 5'-methylthioadenosine (MTA) and S-adenosylhomocysteine (SAH/AdoHcy) to adenine and the corresponding thioribose, 5'-methylthioribose and S-ribosylhomocysteine, respectively. Also cleaves 5'-deoxyadenosine, a toxic by-product of radical S-adenosylmethionine (SAM) enzymes, into 5-deoxyribose and adenine.</text>
</comment>
<dbReference type="InterPro" id="IPR000845">
    <property type="entry name" value="Nucleoside_phosphorylase_d"/>
</dbReference>
<dbReference type="Proteomes" id="UP000506160">
    <property type="component" value="Unassembled WGS sequence"/>
</dbReference>
<dbReference type="FunFam" id="3.40.50.1580:FF:000001">
    <property type="entry name" value="MTA/SAH nucleosidase family protein"/>
    <property type="match status" value="1"/>
</dbReference>
<keyword evidence="2 6" id="KW-0028">Amino-acid biosynthesis</keyword>
<comment type="similarity">
    <text evidence="6">Belongs to the PNP/UDP phosphorylase family. MtnN subfamily.</text>
</comment>
<reference evidence="8 9" key="1">
    <citation type="journal article" date="2014" name="Appl. Environ. Microbiol.">
        <title>Genomic features of a bumble bee symbiont reflect its host environment.</title>
        <authorList>
            <person name="Martinson V.G."/>
            <person name="Magoc T."/>
            <person name="Koch H."/>
            <person name="Salzberg S.L."/>
            <person name="Moran N.A."/>
        </authorList>
    </citation>
    <scope>NUCLEOTIDE SEQUENCE [LARGE SCALE GENOMIC DNA]</scope>
    <source>
        <strain evidence="8 9">Bimp</strain>
    </source>
</reference>
<sequence length="230" mass="24849">MKIAIIAAMEEEVQILRSKIINCQTDNHYDFEFYSGQLGGQDVILLKSGIGKVAAATGATLLLSKYHVDMVINTGSAGGLHSNLNIGDILVSSNVAYHDANLTPFGYKMGQMAGCPVTFPADKQLQQLALESIKHHQLNAVTGLICSGDAFINGDKLLNEIRHNFPDAIAVEMEAAAIGHVCWLFGLPFVVVRAVSDVADKKSAMSFEEFLPIAAKQSSLVVETMLEHFN</sequence>
<dbReference type="Gene3D" id="3.40.50.1580">
    <property type="entry name" value="Nucleoside phosphorylase domain"/>
    <property type="match status" value="1"/>
</dbReference>
<protein>
    <recommendedName>
        <fullName evidence="6">5'-methylthioadenosine/S-adenosylhomocysteine nucleosidase</fullName>
        <shortName evidence="6">MTA/SAH nucleosidase</shortName>
        <shortName evidence="6">MTAN</shortName>
        <ecNumber evidence="6">3.2.2.9</ecNumber>
    </recommendedName>
    <alternativeName>
        <fullName evidence="6">5'-deoxyadenosine nucleosidase</fullName>
        <shortName evidence="6">DOA nucleosidase</shortName>
        <shortName evidence="6">dAdo nucleosidase</shortName>
    </alternativeName>
    <alternativeName>
        <fullName evidence="6">5'-methylthioadenosine nucleosidase</fullName>
        <shortName evidence="6">MTA nucleosidase</shortName>
    </alternativeName>
    <alternativeName>
        <fullName evidence="6">S-adenosylhomocysteine nucleosidase</fullName>
        <shortName evidence="6">AdoHcy nucleosidase</shortName>
        <shortName evidence="6">SAH nucleosidase</shortName>
        <shortName evidence="6">SRH nucleosidase</shortName>
    </alternativeName>
</protein>
<dbReference type="SUPFAM" id="SSF53167">
    <property type="entry name" value="Purine and uridine phosphorylases"/>
    <property type="match status" value="1"/>
</dbReference>
<dbReference type="PANTHER" id="PTHR46832">
    <property type="entry name" value="5'-METHYLTHIOADENOSINE/S-ADENOSYLHOMOCYSTEINE NUCLEOSIDASE"/>
    <property type="match status" value="1"/>
</dbReference>
<comment type="catalytic activity">
    <reaction evidence="5">
        <text>5'-deoxyadenosine + H2O = 5-deoxy-D-ribose + adenine</text>
        <dbReference type="Rhea" id="RHEA:29859"/>
        <dbReference type="ChEBI" id="CHEBI:15377"/>
        <dbReference type="ChEBI" id="CHEBI:16708"/>
        <dbReference type="ChEBI" id="CHEBI:17319"/>
        <dbReference type="ChEBI" id="CHEBI:149540"/>
        <dbReference type="EC" id="3.2.2.9"/>
    </reaction>
    <physiologicalReaction direction="left-to-right" evidence="5">
        <dbReference type="Rhea" id="RHEA:29860"/>
    </physiologicalReaction>
</comment>
<feature type="binding site" evidence="6">
    <location>
        <position position="78"/>
    </location>
    <ligand>
        <name>substrate</name>
    </ligand>
</feature>
<feature type="domain" description="Nucleoside phosphorylase" evidence="7">
    <location>
        <begin position="2"/>
        <end position="227"/>
    </location>
</feature>
<dbReference type="GO" id="GO:0008930">
    <property type="term" value="F:methylthioadenosine nucleosidase activity"/>
    <property type="evidence" value="ECO:0007669"/>
    <property type="project" value="UniProtKB-UniRule"/>
</dbReference>
<evidence type="ECO:0000256" key="2">
    <source>
        <dbReference type="ARBA" id="ARBA00022605"/>
    </source>
</evidence>
<dbReference type="GO" id="GO:0009164">
    <property type="term" value="P:nucleoside catabolic process"/>
    <property type="evidence" value="ECO:0007669"/>
    <property type="project" value="InterPro"/>
</dbReference>
<keyword evidence="8" id="KW-0326">Glycosidase</keyword>
<dbReference type="EMBL" id="AWGA01000024">
    <property type="protein sequence ID" value="TEA27626.1"/>
    <property type="molecule type" value="Genomic_DNA"/>
</dbReference>
<dbReference type="GO" id="GO:0019509">
    <property type="term" value="P:L-methionine salvage from methylthioadenosine"/>
    <property type="evidence" value="ECO:0007669"/>
    <property type="project" value="UniProtKB-UniRule"/>
</dbReference>
<dbReference type="CDD" id="cd09008">
    <property type="entry name" value="MTAN"/>
    <property type="match status" value="1"/>
</dbReference>
<evidence type="ECO:0000256" key="4">
    <source>
        <dbReference type="ARBA" id="ARBA00023167"/>
    </source>
</evidence>